<dbReference type="GO" id="GO:0051539">
    <property type="term" value="F:4 iron, 4 sulfur cluster binding"/>
    <property type="evidence" value="ECO:0007669"/>
    <property type="project" value="UniProtKB-KW"/>
</dbReference>
<dbReference type="PANTHER" id="PTHR43273">
    <property type="entry name" value="ANAEROBIC SULFATASE-MATURATING ENZYME HOMOLOG ASLB-RELATED"/>
    <property type="match status" value="1"/>
</dbReference>
<reference evidence="9 10" key="1">
    <citation type="submission" date="2017-03" db="EMBL/GenBank/DDBJ databases">
        <title>Paenibacillus larvae genome sequencing.</title>
        <authorList>
            <person name="Dingman D.W."/>
        </authorList>
    </citation>
    <scope>NUCLEOTIDE SEQUENCE [LARGE SCALE GENOMIC DNA]</scope>
    <source>
        <strain evidence="9 10">SAG 10367</strain>
    </source>
</reference>
<accession>A0A1V0UWC0</accession>
<dbReference type="PROSITE" id="PS01305">
    <property type="entry name" value="MOAA_NIFB_PQQE"/>
    <property type="match status" value="1"/>
</dbReference>
<comment type="cofactor">
    <cofactor evidence="1">
        <name>[4Fe-4S] cluster</name>
        <dbReference type="ChEBI" id="CHEBI:49883"/>
    </cofactor>
</comment>
<evidence type="ECO:0000259" key="8">
    <source>
        <dbReference type="PROSITE" id="PS51918"/>
    </source>
</evidence>
<gene>
    <name evidence="9" type="ORF">B7C51_18320</name>
</gene>
<keyword evidence="2" id="KW-0004">4Fe-4S</keyword>
<keyword evidence="6" id="KW-0411">Iron-sulfur</keyword>
<dbReference type="GO" id="GO:0046872">
    <property type="term" value="F:metal ion binding"/>
    <property type="evidence" value="ECO:0007669"/>
    <property type="project" value="UniProtKB-KW"/>
</dbReference>
<organism evidence="9 10">
    <name type="scientific">Paenibacillus larvae subsp. pulvifaciens</name>
    <dbReference type="NCBI Taxonomy" id="1477"/>
    <lineage>
        <taxon>Bacteria</taxon>
        <taxon>Bacillati</taxon>
        <taxon>Bacillota</taxon>
        <taxon>Bacilli</taxon>
        <taxon>Bacillales</taxon>
        <taxon>Paenibacillaceae</taxon>
        <taxon>Paenibacillus</taxon>
    </lineage>
</organism>
<dbReference type="Pfam" id="PF04055">
    <property type="entry name" value="Radical_SAM"/>
    <property type="match status" value="1"/>
</dbReference>
<dbReference type="AlphaFoldDB" id="A0A1V0UWC0"/>
<dbReference type="PANTHER" id="PTHR43273:SF3">
    <property type="entry name" value="ANAEROBIC SULFATASE-MATURATING ENZYME HOMOLOG ASLB-RELATED"/>
    <property type="match status" value="1"/>
</dbReference>
<dbReference type="Proteomes" id="UP000192727">
    <property type="component" value="Chromosome"/>
</dbReference>
<dbReference type="InterPro" id="IPR013785">
    <property type="entry name" value="Aldolase_TIM"/>
</dbReference>
<dbReference type="SFLD" id="SFLDG01067">
    <property type="entry name" value="SPASM/twitch_domain_containing"/>
    <property type="match status" value="1"/>
</dbReference>
<sequence length="478" mass="55539">MKRCPMKGIHFTSKRGTEYYYDDLTGQIFPAKQTELSMLAEKFRNLAPDRKLLDFHNIRNAGEEELKDYLCKGANGFKQLLLEITSFCNLRCKYCIYSDHYEFTKTYENKHMDFSVAKAAIDYYFSNFRNIQYRNPTRNPVIGFYGGEPLLNLQLIRQIVEYIKMTDGEYDGIQYNITTNGISFTEDVQDFLTENNFSIIVSLDGYKENHDRNRVKADGTGSFDEVMKNLKTFRERHKGYSKLAISSCYDIKTDMFQLRDFFDSEDLFLARLASVDANNTTYYDQFTPHEKQKFIESLASLKEIFLNLTESNKIRKDSFLYSLIGMNYSELAFHPMMNEKRPDLLPFTASCIPGEKIYVTIDGNYHMCEKINTHHAIGNIEQGIDYGKIACIINNFKKSVCQNCTDCNVTRFCNICFQQCATDHNFEKKDSMCANIEAHVKAILADFIDVLETNPTLFEEITIDYYKSIYEKVGVILE</sequence>
<dbReference type="GO" id="GO:0016491">
    <property type="term" value="F:oxidoreductase activity"/>
    <property type="evidence" value="ECO:0007669"/>
    <property type="project" value="InterPro"/>
</dbReference>
<evidence type="ECO:0000256" key="1">
    <source>
        <dbReference type="ARBA" id="ARBA00001966"/>
    </source>
</evidence>
<evidence type="ECO:0000256" key="4">
    <source>
        <dbReference type="ARBA" id="ARBA00022723"/>
    </source>
</evidence>
<evidence type="ECO:0000313" key="10">
    <source>
        <dbReference type="Proteomes" id="UP000192727"/>
    </source>
</evidence>
<keyword evidence="4" id="KW-0479">Metal-binding</keyword>
<proteinExistence type="inferred from homology"/>
<dbReference type="SFLD" id="SFLDG01384">
    <property type="entry name" value="thioether_bond_formation_requi"/>
    <property type="match status" value="1"/>
</dbReference>
<dbReference type="SFLD" id="SFLDS00029">
    <property type="entry name" value="Radical_SAM"/>
    <property type="match status" value="1"/>
</dbReference>
<dbReference type="InterPro" id="IPR023867">
    <property type="entry name" value="Sulphatase_maturase_rSAM"/>
</dbReference>
<protein>
    <recommendedName>
        <fullName evidence="8">Radical SAM core domain-containing protein</fullName>
    </recommendedName>
</protein>
<evidence type="ECO:0000313" key="9">
    <source>
        <dbReference type="EMBL" id="ARF69348.1"/>
    </source>
</evidence>
<name>A0A1V0UWC0_9BACL</name>
<keyword evidence="5" id="KW-0408">Iron</keyword>
<evidence type="ECO:0000256" key="3">
    <source>
        <dbReference type="ARBA" id="ARBA00022691"/>
    </source>
</evidence>
<dbReference type="SUPFAM" id="SSF102114">
    <property type="entry name" value="Radical SAM enzymes"/>
    <property type="match status" value="1"/>
</dbReference>
<dbReference type="InterPro" id="IPR007197">
    <property type="entry name" value="rSAM"/>
</dbReference>
<evidence type="ECO:0000256" key="2">
    <source>
        <dbReference type="ARBA" id="ARBA00022485"/>
    </source>
</evidence>
<dbReference type="PROSITE" id="PS51918">
    <property type="entry name" value="RADICAL_SAM"/>
    <property type="match status" value="1"/>
</dbReference>
<evidence type="ECO:0000256" key="6">
    <source>
        <dbReference type="ARBA" id="ARBA00023014"/>
    </source>
</evidence>
<dbReference type="SFLD" id="SFLDG01386">
    <property type="entry name" value="main_SPASM_domain-containing"/>
    <property type="match status" value="1"/>
</dbReference>
<dbReference type="Gene3D" id="3.20.20.70">
    <property type="entry name" value="Aldolase class I"/>
    <property type="match status" value="1"/>
</dbReference>
<evidence type="ECO:0000256" key="7">
    <source>
        <dbReference type="ARBA" id="ARBA00023601"/>
    </source>
</evidence>
<dbReference type="EMBL" id="CP020557">
    <property type="protein sequence ID" value="ARF69348.1"/>
    <property type="molecule type" value="Genomic_DNA"/>
</dbReference>
<evidence type="ECO:0000256" key="5">
    <source>
        <dbReference type="ARBA" id="ARBA00023004"/>
    </source>
</evidence>
<dbReference type="InterPro" id="IPR058240">
    <property type="entry name" value="rSAM_sf"/>
</dbReference>
<dbReference type="CDD" id="cd01335">
    <property type="entry name" value="Radical_SAM"/>
    <property type="match status" value="1"/>
</dbReference>
<feature type="domain" description="Radical SAM core" evidence="8">
    <location>
        <begin position="74"/>
        <end position="307"/>
    </location>
</feature>
<dbReference type="InterPro" id="IPR000385">
    <property type="entry name" value="MoaA_NifB_PqqE_Fe-S-bd_CS"/>
</dbReference>
<keyword evidence="3" id="KW-0949">S-adenosyl-L-methionine</keyword>
<comment type="similarity">
    <text evidence="7">Belongs to the radical SAM superfamily. Anaerobic sulfatase-maturating enzyme family.</text>
</comment>